<accession>A0A060UV31</accession>
<dbReference type="Pfam" id="PF13291">
    <property type="entry name" value="ACT_4"/>
    <property type="match status" value="1"/>
</dbReference>
<dbReference type="SUPFAM" id="SSF55021">
    <property type="entry name" value="ACT-like"/>
    <property type="match status" value="1"/>
</dbReference>
<protein>
    <submittedName>
        <fullName evidence="5">(P)ppGpp synthetase I, SpoT/RelA</fullName>
        <ecNumber evidence="5 7">2.7.6.5</ecNumber>
        <ecNumber evidence="5 7">3.1.7.2</ecNumber>
    </submittedName>
    <submittedName>
        <fullName evidence="7">Bifunctional (P)ppGpp synthetase II and guanosine-3',5'-bis pyrophosphate 3'-pyrophosphohydrolase</fullName>
    </submittedName>
    <submittedName>
        <fullName evidence="6">Bifunctional (P)ppGpp synthetase/guanosine-3',5'-bis(Diphosphate) 3'-pyrophosphohydrolase</fullName>
    </submittedName>
</protein>
<dbReference type="CDD" id="cd05399">
    <property type="entry name" value="NT_Rel-Spo_like"/>
    <property type="match status" value="1"/>
</dbReference>
<evidence type="ECO:0000313" key="8">
    <source>
        <dbReference type="Proteomes" id="UP000193925"/>
    </source>
</evidence>
<dbReference type="GO" id="GO:0005886">
    <property type="term" value="C:plasma membrane"/>
    <property type="evidence" value="ECO:0007669"/>
    <property type="project" value="TreeGrafter"/>
</dbReference>
<dbReference type="EC" id="2.7.6.5" evidence="5 7"/>
<dbReference type="InterPro" id="IPR012676">
    <property type="entry name" value="TGS-like"/>
</dbReference>
<comment type="similarity">
    <text evidence="1">Belongs to the relA/spoT family.</text>
</comment>
<dbReference type="GO" id="GO:0008728">
    <property type="term" value="F:GTP diphosphokinase activity"/>
    <property type="evidence" value="ECO:0007669"/>
    <property type="project" value="UniProtKB-EC"/>
</dbReference>
<reference evidence="5" key="2">
    <citation type="submission" date="2014-07" db="EMBL/GenBank/DDBJ databases">
        <title>Initial genome analysis of the psychrotolerant acidophile Acidithiobacillus ferrivorans CF27: insights into iron and sulfur oxidation pathways and into biofilm formation.</title>
        <authorList>
            <person name="Talla E."/>
            <person name="Hedrich S."/>
            <person name="Mangenot S."/>
            <person name="Ji B."/>
            <person name="Johnson D.B."/>
            <person name="Barbe V."/>
            <person name="Bonnefoy V."/>
        </authorList>
    </citation>
    <scope>NUCLEOTIDE SEQUENCE [LARGE SCALE GENOMIC DNA]</scope>
    <source>
        <strain evidence="5">CF27</strain>
    </source>
</reference>
<dbReference type="SMART" id="SM00954">
    <property type="entry name" value="RelA_SpoT"/>
    <property type="match status" value="1"/>
</dbReference>
<dbReference type="FunFam" id="3.10.20.30:FF:000002">
    <property type="entry name" value="GTP pyrophosphokinase (RelA/SpoT)"/>
    <property type="match status" value="1"/>
</dbReference>
<dbReference type="SUPFAM" id="SSF109604">
    <property type="entry name" value="HD-domain/PDEase-like"/>
    <property type="match status" value="1"/>
</dbReference>
<evidence type="ECO:0000313" key="9">
    <source>
        <dbReference type="Proteomes" id="UP000595420"/>
    </source>
</evidence>
<dbReference type="Pfam" id="PF02824">
    <property type="entry name" value="TGS"/>
    <property type="match status" value="1"/>
</dbReference>
<reference evidence="7 8" key="3">
    <citation type="submission" date="2017-03" db="EMBL/GenBank/DDBJ databases">
        <authorList>
            <person name="Regsiter A."/>
            <person name="William W."/>
        </authorList>
    </citation>
    <scope>NUCLEOTIDE SEQUENCE [LARGE SCALE GENOMIC DNA]</scope>
    <source>
        <strain evidence="7">PRJEB5721</strain>
    </source>
</reference>
<dbReference type="InterPro" id="IPR003607">
    <property type="entry name" value="HD/PDEase_dom"/>
</dbReference>
<dbReference type="InterPro" id="IPR002912">
    <property type="entry name" value="ACT_dom"/>
</dbReference>
<dbReference type="NCBIfam" id="TIGR00691">
    <property type="entry name" value="spoT_relA"/>
    <property type="match status" value="1"/>
</dbReference>
<dbReference type="SUPFAM" id="SSF81301">
    <property type="entry name" value="Nucleotidyltransferase"/>
    <property type="match status" value="1"/>
</dbReference>
<dbReference type="InterPro" id="IPR004811">
    <property type="entry name" value="RelA/Spo_fam"/>
</dbReference>
<proteinExistence type="inferred from homology"/>
<dbReference type="EMBL" id="LT841305">
    <property type="protein sequence ID" value="SMH65258.1"/>
    <property type="molecule type" value="Genomic_DNA"/>
</dbReference>
<sequence>MSLASESELGATMPRLPLAMAVGEVLRLSPVPPALEDPCAPLRALLQQYMTPEEVARAREAYELAATAHGAQTRRSGEPYIHHPVAVACILAELQLDIFTIQAALLHDVIEDCNISKENIVERFGPEVAEMVDGVSKLGQVRFETREEAQAENFRKMFLAMSRDIRVVLIKLADRLHNMRTMGVMTPEKRRRISRETLDIYAPIAQRLGIHAIRIELEELAFSHLYPKRWHTLNEAIKASRGNRKEGVQTIQRALEDRLRQEGFVAQVCGREKHVYSIYSKMQKKGMPFGAIHDLHAFRVIVADVDTCYRVLGLIHSLYRPIPGRFKDYIAIPKSNGYQSLHTVLLGPFGHPVEVQIRTEDMHRVAEAGVAAHWLYKTGTSNAHAETQSRAWLQRLLELQMQGGDSKEFLESVKLDLFPDEVYVFTPKGKILNLPRGATAVDFAYAVHTDIGDQAVAAKVNDMYVPLRSPLNNGEKVEIVTAASAHPQPGWLDVVVTAKARSSVRAYLKTMQCGDAELLGRNLLEKAMHNLGTDFQLVEAADFRRVLTTFNVQNEGQLFAAIGMGEVFPLVVAHKLLPEEEDRGRLAQTARRLGQAVSQLLPSRLSREGATKKPLLIRGTEGMPVTLARCCRPIPGDPILGFISAGKGVVVHTHDCHNIREWRKRRDRWVDVQWDPEAPQGEFLVTIRVVAESARGVLARIATLISDEDSNIDHVDIEPQDGLYTGITFTIQAHHRDHLAKIMRSLRSLPMVSRVQRVKG</sequence>
<dbReference type="InterPro" id="IPR012675">
    <property type="entry name" value="Beta-grasp_dom_sf"/>
</dbReference>
<evidence type="ECO:0000256" key="1">
    <source>
        <dbReference type="RuleBase" id="RU003847"/>
    </source>
</evidence>
<dbReference type="RefSeq" id="WP_172804422.1">
    <property type="nucleotide sequence ID" value="NZ_CP059488.1"/>
</dbReference>
<dbReference type="EMBL" id="CCCS020000001">
    <property type="protein sequence ID" value="CDQ12196.1"/>
    <property type="molecule type" value="Genomic_DNA"/>
</dbReference>
<reference evidence="6 9" key="4">
    <citation type="submission" date="2020-07" db="EMBL/GenBank/DDBJ databases">
        <title>Complete genome sequence analysis of Acidithiobacillus ferrivorans XJFY6S-08 reveals extreme environmental adaptation to alpine acid mine drainage.</title>
        <authorList>
            <person name="Yan L."/>
            <person name="Ni Y."/>
        </authorList>
    </citation>
    <scope>NUCLEOTIDE SEQUENCE [LARGE SCALE GENOMIC DNA]</scope>
    <source>
        <strain evidence="6 9">XJFY6S-08</strain>
    </source>
</reference>
<dbReference type="FunFam" id="1.10.3210.10:FF:000001">
    <property type="entry name" value="GTP pyrophosphokinase RelA"/>
    <property type="match status" value="1"/>
</dbReference>
<dbReference type="GO" id="GO:0008893">
    <property type="term" value="F:guanosine-3',5'-bis(diphosphate) 3'-diphosphatase activity"/>
    <property type="evidence" value="ECO:0007669"/>
    <property type="project" value="UniProtKB-EC"/>
</dbReference>
<dbReference type="GO" id="GO:0015969">
    <property type="term" value="P:guanosine tetraphosphate metabolic process"/>
    <property type="evidence" value="ECO:0007669"/>
    <property type="project" value="InterPro"/>
</dbReference>
<organism evidence="5">
    <name type="scientific">Acidithiobacillus ferrivorans</name>
    <dbReference type="NCBI Taxonomy" id="160808"/>
    <lineage>
        <taxon>Bacteria</taxon>
        <taxon>Pseudomonadati</taxon>
        <taxon>Pseudomonadota</taxon>
        <taxon>Acidithiobacillia</taxon>
        <taxon>Acidithiobacillales</taxon>
        <taxon>Acidithiobacillaceae</taxon>
        <taxon>Acidithiobacillus</taxon>
    </lineage>
</organism>
<gene>
    <name evidence="5" type="primary">spoT</name>
    <name evidence="5" type="ORF">AFERRI_10019</name>
    <name evidence="7" type="ORF">AFERRI_20039</name>
    <name evidence="6" type="ORF">H2515_05395</name>
</gene>
<evidence type="ECO:0000259" key="2">
    <source>
        <dbReference type="PROSITE" id="PS51671"/>
    </source>
</evidence>
<dbReference type="PROSITE" id="PS51880">
    <property type="entry name" value="TGS"/>
    <property type="match status" value="1"/>
</dbReference>
<dbReference type="Gene3D" id="3.10.20.30">
    <property type="match status" value="1"/>
</dbReference>
<dbReference type="Gene3D" id="1.10.3210.10">
    <property type="entry name" value="Hypothetical protein af1432"/>
    <property type="match status" value="1"/>
</dbReference>
<dbReference type="InterPro" id="IPR043519">
    <property type="entry name" value="NT_sf"/>
</dbReference>
<dbReference type="PANTHER" id="PTHR21262">
    <property type="entry name" value="GUANOSINE-3',5'-BIS DIPHOSPHATE 3'-PYROPHOSPHOHYDROLASE"/>
    <property type="match status" value="1"/>
</dbReference>
<dbReference type="FunFam" id="3.30.460.10:FF:000001">
    <property type="entry name" value="GTP pyrophosphokinase RelA"/>
    <property type="match status" value="1"/>
</dbReference>
<dbReference type="InterPro" id="IPR004095">
    <property type="entry name" value="TGS"/>
</dbReference>
<evidence type="ECO:0000313" key="7">
    <source>
        <dbReference type="EMBL" id="SMH65258.1"/>
    </source>
</evidence>
<dbReference type="Gene3D" id="3.30.70.260">
    <property type="match status" value="1"/>
</dbReference>
<dbReference type="Pfam" id="PF04607">
    <property type="entry name" value="RelA_SpoT"/>
    <property type="match status" value="1"/>
</dbReference>
<comment type="function">
    <text evidence="1">In eubacteria ppGpp (guanosine 3'-diphosphate 5'-diphosphate) is a mediator of the stringent response that coordinates a variety of cellular activities in response to changes in nutritional abundance.</text>
</comment>
<dbReference type="Proteomes" id="UP000193925">
    <property type="component" value="Chromosome AFERRI"/>
</dbReference>
<dbReference type="PANTHER" id="PTHR21262:SF36">
    <property type="entry name" value="BIFUNCTIONAL (P)PPGPP SYNTHASE_HYDROLASE SPOT"/>
    <property type="match status" value="1"/>
</dbReference>
<dbReference type="EC" id="3.1.7.2" evidence="5 7"/>
<keyword evidence="5" id="KW-0808">Transferase</keyword>
<dbReference type="SMART" id="SM00471">
    <property type="entry name" value="HDc"/>
    <property type="match status" value="1"/>
</dbReference>
<name>A0A060UV31_9PROT</name>
<feature type="domain" description="ACT" evidence="2">
    <location>
        <begin position="686"/>
        <end position="760"/>
    </location>
</feature>
<dbReference type="Pfam" id="PF19296">
    <property type="entry name" value="RelA_AH_RIS"/>
    <property type="match status" value="1"/>
</dbReference>
<evidence type="ECO:0000259" key="4">
    <source>
        <dbReference type="PROSITE" id="PS51880"/>
    </source>
</evidence>
<dbReference type="GO" id="GO:0042594">
    <property type="term" value="P:response to starvation"/>
    <property type="evidence" value="ECO:0007669"/>
    <property type="project" value="TreeGrafter"/>
</dbReference>
<dbReference type="CDD" id="cd04876">
    <property type="entry name" value="ACT_RelA-SpoT"/>
    <property type="match status" value="1"/>
</dbReference>
<evidence type="ECO:0000313" key="6">
    <source>
        <dbReference type="EMBL" id="QQD73683.1"/>
    </source>
</evidence>
<dbReference type="SUPFAM" id="SSF81271">
    <property type="entry name" value="TGS-like"/>
    <property type="match status" value="1"/>
</dbReference>
<keyword evidence="8" id="KW-1185">Reference proteome</keyword>
<dbReference type="GO" id="GO:0015949">
    <property type="term" value="P:nucleobase-containing small molecule interconversion"/>
    <property type="evidence" value="ECO:0007669"/>
    <property type="project" value="UniProtKB-ARBA"/>
</dbReference>
<dbReference type="CDD" id="cd01668">
    <property type="entry name" value="TGS_RSH"/>
    <property type="match status" value="1"/>
</dbReference>
<dbReference type="PROSITE" id="PS51671">
    <property type="entry name" value="ACT"/>
    <property type="match status" value="1"/>
</dbReference>
<keyword evidence="5" id="KW-0378">Hydrolase</keyword>
<feature type="domain" description="TGS" evidence="4">
    <location>
        <begin position="420"/>
        <end position="481"/>
    </location>
</feature>
<dbReference type="CDD" id="cd00077">
    <property type="entry name" value="HDc"/>
    <property type="match status" value="1"/>
</dbReference>
<dbReference type="InterPro" id="IPR045600">
    <property type="entry name" value="RelA/SpoT_AH_RIS"/>
</dbReference>
<dbReference type="InterPro" id="IPR033655">
    <property type="entry name" value="TGS_RelA/SpoT"/>
</dbReference>
<reference evidence="5" key="1">
    <citation type="submission" date="2014-03" db="EMBL/GenBank/DDBJ databases">
        <authorList>
            <person name="Genoscope - CEA"/>
        </authorList>
    </citation>
    <scope>NUCLEOTIDE SEQUENCE [LARGE SCALE GENOMIC DNA]</scope>
    <source>
        <strain evidence="5">CF27</strain>
    </source>
</reference>
<dbReference type="Gene3D" id="3.30.460.10">
    <property type="entry name" value="Beta Polymerase, domain 2"/>
    <property type="match status" value="1"/>
</dbReference>
<evidence type="ECO:0000259" key="3">
    <source>
        <dbReference type="PROSITE" id="PS51831"/>
    </source>
</evidence>
<dbReference type="Pfam" id="PF13328">
    <property type="entry name" value="HD_4"/>
    <property type="match status" value="1"/>
</dbReference>
<dbReference type="EMBL" id="CP059488">
    <property type="protein sequence ID" value="QQD73683.1"/>
    <property type="molecule type" value="Genomic_DNA"/>
</dbReference>
<dbReference type="PROSITE" id="PS51831">
    <property type="entry name" value="HD"/>
    <property type="match status" value="1"/>
</dbReference>
<dbReference type="AlphaFoldDB" id="A0A060UV31"/>
<dbReference type="InterPro" id="IPR007685">
    <property type="entry name" value="RelA_SpoT"/>
</dbReference>
<dbReference type="InterPro" id="IPR006674">
    <property type="entry name" value="HD_domain"/>
</dbReference>
<evidence type="ECO:0000313" key="5">
    <source>
        <dbReference type="EMBL" id="CDQ12196.1"/>
    </source>
</evidence>
<dbReference type="Proteomes" id="UP000595420">
    <property type="component" value="Chromosome"/>
</dbReference>
<feature type="domain" description="HD" evidence="3">
    <location>
        <begin position="80"/>
        <end position="179"/>
    </location>
</feature>
<dbReference type="InterPro" id="IPR045865">
    <property type="entry name" value="ACT-like_dom_sf"/>
</dbReference>